<dbReference type="SUPFAM" id="SSF51905">
    <property type="entry name" value="FAD/NAD(P)-binding domain"/>
    <property type="match status" value="1"/>
</dbReference>
<comment type="similarity">
    <text evidence="2">Belongs to the flavin monoamine oxidase family.</text>
</comment>
<dbReference type="Pfam" id="PF01593">
    <property type="entry name" value="Amino_oxidase"/>
    <property type="match status" value="1"/>
</dbReference>
<evidence type="ECO:0000259" key="5">
    <source>
        <dbReference type="Pfam" id="PF01593"/>
    </source>
</evidence>
<gene>
    <name evidence="6" type="ORF">DM558_09845</name>
</gene>
<dbReference type="InterPro" id="IPR050703">
    <property type="entry name" value="Flavin_MAO"/>
</dbReference>
<sequence length="454" mass="50893">MKCNNTRIVVIGAGFAGLSAALKLKKEGVQAIILEARERVGGRVKTHYTANGTQIPLGGQWIGPTQDKMYELVKKYGIEIFPTKDQGNSIVKFQGKIQSEMPQEVLGLCEKLDKLAQTVNLEKPWETPNAKELDGETFRSWLNREAVSSEIAEFTSRYLAGNFLAADASDVSLLQLLFYVKSGNGIDSLSGVEGGAQQDRAIGGLEYIVEKLADDFGQQNIYYNHPVTQIKYSGDCVQVVTENETFHASRAIITIPSAVMPEVKFTPELPVLKHKCLEHVLAPLAYKMHFIYDKPFWYEQGLSGNTTKSEGYVYETYNNTVDDSRDGIISLFSYGNEANELRSKTKQERQQIITDELVELFGEKAAQFKEYIEYDWSTQVYTRGCFSGHFSTNGWYTLGKELNKNIGPLYWAGTELAAQWNGYCDGAIRSGEETADRVIKSLKPGEQNQQPHYK</sequence>
<dbReference type="SUPFAM" id="SSF54373">
    <property type="entry name" value="FAD-linked reductases, C-terminal domain"/>
    <property type="match status" value="1"/>
</dbReference>
<feature type="binding site" evidence="4">
    <location>
        <position position="332"/>
    </location>
    <ligand>
        <name>substrate</name>
    </ligand>
</feature>
<evidence type="ECO:0000256" key="1">
    <source>
        <dbReference type="ARBA" id="ARBA00001974"/>
    </source>
</evidence>
<comment type="cofactor">
    <cofactor evidence="1">
        <name>FAD</name>
        <dbReference type="ChEBI" id="CHEBI:57692"/>
    </cofactor>
</comment>
<evidence type="ECO:0000256" key="2">
    <source>
        <dbReference type="ARBA" id="ARBA00005995"/>
    </source>
</evidence>
<reference evidence="7" key="1">
    <citation type="submission" date="2018-06" db="EMBL/GenBank/DDBJ databases">
        <title>Complete genome of Pseudomonas insecticola strain QZS01.</title>
        <authorList>
            <person name="Wang J."/>
            <person name="Su Q."/>
        </authorList>
    </citation>
    <scope>NUCLEOTIDE SEQUENCE [LARGE SCALE GENOMIC DNA]</scope>
    <source>
        <strain evidence="7">QZS01</strain>
    </source>
</reference>
<evidence type="ECO:0000313" key="6">
    <source>
        <dbReference type="EMBL" id="AZS51056.1"/>
    </source>
</evidence>
<dbReference type="KEGG" id="emo:DM558_09845"/>
<accession>A0A3Q9JMR6</accession>
<name>A0A3Q9JMR6_9GAMM</name>
<dbReference type="InterPro" id="IPR036188">
    <property type="entry name" value="FAD/NAD-bd_sf"/>
</dbReference>
<dbReference type="AlphaFoldDB" id="A0A3Q9JMR6"/>
<organism evidence="6 7">
    <name type="scientific">Entomomonas moraniae</name>
    <dbReference type="NCBI Taxonomy" id="2213226"/>
    <lineage>
        <taxon>Bacteria</taxon>
        <taxon>Pseudomonadati</taxon>
        <taxon>Pseudomonadota</taxon>
        <taxon>Gammaproteobacteria</taxon>
        <taxon>Pseudomonadales</taxon>
        <taxon>Pseudomonadaceae</taxon>
        <taxon>Entomomonas</taxon>
    </lineage>
</organism>
<evidence type="ECO:0000313" key="7">
    <source>
        <dbReference type="Proteomes" id="UP000273143"/>
    </source>
</evidence>
<keyword evidence="7" id="KW-1185">Reference proteome</keyword>
<evidence type="ECO:0000256" key="3">
    <source>
        <dbReference type="ARBA" id="ARBA00023002"/>
    </source>
</evidence>
<feature type="domain" description="Amine oxidase" evidence="5">
    <location>
        <begin position="15"/>
        <end position="439"/>
    </location>
</feature>
<dbReference type="Proteomes" id="UP000273143">
    <property type="component" value="Chromosome"/>
</dbReference>
<protein>
    <submittedName>
        <fullName evidence="6">FAD-dependent oxidoreductase</fullName>
    </submittedName>
</protein>
<evidence type="ECO:0000256" key="4">
    <source>
        <dbReference type="PIRSR" id="PIRSR601613-1"/>
    </source>
</evidence>
<dbReference type="PRINTS" id="PR00757">
    <property type="entry name" value="AMINEOXDASEF"/>
</dbReference>
<dbReference type="Gene3D" id="3.50.50.60">
    <property type="entry name" value="FAD/NAD(P)-binding domain"/>
    <property type="match status" value="1"/>
</dbReference>
<feature type="binding site" evidence="4">
    <location>
        <position position="415"/>
    </location>
    <ligand>
        <name>FAD</name>
        <dbReference type="ChEBI" id="CHEBI:57692"/>
    </ligand>
</feature>
<dbReference type="InterPro" id="IPR001613">
    <property type="entry name" value="Flavin_amine_oxidase"/>
</dbReference>
<dbReference type="InterPro" id="IPR002937">
    <property type="entry name" value="Amino_oxidase"/>
</dbReference>
<dbReference type="RefSeq" id="WP_127163833.1">
    <property type="nucleotide sequence ID" value="NZ_CP029822.1"/>
</dbReference>
<dbReference type="GO" id="GO:0016491">
    <property type="term" value="F:oxidoreductase activity"/>
    <property type="evidence" value="ECO:0007669"/>
    <property type="project" value="UniProtKB-KW"/>
</dbReference>
<dbReference type="PANTHER" id="PTHR43563:SF1">
    <property type="entry name" value="AMINE OXIDASE [FLAVIN-CONTAINING] B"/>
    <property type="match status" value="1"/>
</dbReference>
<feature type="binding site" evidence="4">
    <location>
        <position position="227"/>
    </location>
    <ligand>
        <name>FAD</name>
        <dbReference type="ChEBI" id="CHEBI:57692"/>
    </ligand>
</feature>
<dbReference type="EMBL" id="CP029822">
    <property type="protein sequence ID" value="AZS51056.1"/>
    <property type="molecule type" value="Genomic_DNA"/>
</dbReference>
<dbReference type="PANTHER" id="PTHR43563">
    <property type="entry name" value="AMINE OXIDASE"/>
    <property type="match status" value="1"/>
</dbReference>
<feature type="binding site" evidence="4">
    <location>
        <begin position="35"/>
        <end position="36"/>
    </location>
    <ligand>
        <name>FAD</name>
        <dbReference type="ChEBI" id="CHEBI:57692"/>
    </ligand>
</feature>
<proteinExistence type="inferred from homology"/>
<keyword evidence="3" id="KW-0560">Oxidoreductase</keyword>